<evidence type="ECO:0000256" key="8">
    <source>
        <dbReference type="RuleBase" id="RU366003"/>
    </source>
</evidence>
<dbReference type="Gene3D" id="3.20.20.140">
    <property type="entry name" value="Metal-dependent hydrolases"/>
    <property type="match status" value="1"/>
</dbReference>
<evidence type="ECO:0000313" key="11">
    <source>
        <dbReference type="Proteomes" id="UP000094285"/>
    </source>
</evidence>
<dbReference type="EC" id="3.1.3.15" evidence="3 8"/>
<evidence type="ECO:0000259" key="9">
    <source>
        <dbReference type="Pfam" id="PF02811"/>
    </source>
</evidence>
<evidence type="ECO:0000313" key="10">
    <source>
        <dbReference type="EMBL" id="ODV78318.1"/>
    </source>
</evidence>
<evidence type="ECO:0000256" key="7">
    <source>
        <dbReference type="ARBA" id="ARBA00049158"/>
    </source>
</evidence>
<reference evidence="11" key="1">
    <citation type="submission" date="2016-05" db="EMBL/GenBank/DDBJ databases">
        <title>Comparative genomics of biotechnologically important yeasts.</title>
        <authorList>
            <consortium name="DOE Joint Genome Institute"/>
            <person name="Riley R."/>
            <person name="Haridas S."/>
            <person name="Wolfe K.H."/>
            <person name="Lopes M.R."/>
            <person name="Hittinger C.T."/>
            <person name="Goker M."/>
            <person name="Salamov A."/>
            <person name="Wisecaver J."/>
            <person name="Long T.M."/>
            <person name="Aerts A.L."/>
            <person name="Barry K."/>
            <person name="Choi C."/>
            <person name="Clum A."/>
            <person name="Coughlan A.Y."/>
            <person name="Deshpande S."/>
            <person name="Douglass A.P."/>
            <person name="Hanson S.J."/>
            <person name="Klenk H.-P."/>
            <person name="Labutti K."/>
            <person name="Lapidus A."/>
            <person name="Lindquist E."/>
            <person name="Lipzen A."/>
            <person name="Meier-Kolthoff J.P."/>
            <person name="Ohm R.A."/>
            <person name="Otillar R.P."/>
            <person name="Pangilinan J."/>
            <person name="Peng Y."/>
            <person name="Rokas A."/>
            <person name="Rosa C.A."/>
            <person name="Scheuner C."/>
            <person name="Sibirny A.A."/>
            <person name="Slot J.C."/>
            <person name="Stielow J.B."/>
            <person name="Sun H."/>
            <person name="Kurtzman C.P."/>
            <person name="Blackwell M."/>
            <person name="Grigoriev I.V."/>
            <person name="Jeffries T.W."/>
        </authorList>
    </citation>
    <scope>NUCLEOTIDE SEQUENCE [LARGE SCALE GENOMIC DNA]</scope>
    <source>
        <strain evidence="11">NRRL Y-17324</strain>
    </source>
</reference>
<keyword evidence="11" id="KW-1185">Reference proteome</keyword>
<protein>
    <recommendedName>
        <fullName evidence="3 8">Histidinol-phosphatase</fullName>
        <shortName evidence="8">HolPase</shortName>
        <ecNumber evidence="3 8">3.1.3.15</ecNumber>
    </recommendedName>
</protein>
<keyword evidence="4 8" id="KW-0028">Amino-acid biosynthesis</keyword>
<dbReference type="RefSeq" id="XP_020063440.1">
    <property type="nucleotide sequence ID" value="XM_020206811.1"/>
</dbReference>
<dbReference type="Pfam" id="PF02811">
    <property type="entry name" value="PHP"/>
    <property type="match status" value="1"/>
</dbReference>
<dbReference type="OrthoDB" id="5957391at2759"/>
<dbReference type="InterPro" id="IPR004013">
    <property type="entry name" value="PHP_dom"/>
</dbReference>
<comment type="pathway">
    <text evidence="1 8">Amino-acid biosynthesis; L-histidine biosynthesis; L-histidine from 5-phospho-alpha-D-ribose 1-diphosphate: step 8/9.</text>
</comment>
<dbReference type="GeneID" id="30980948"/>
<keyword evidence="5 8" id="KW-0378">Hydrolase</keyword>
<dbReference type="NCBIfam" id="TIGR01856">
    <property type="entry name" value="hisJ_fam"/>
    <property type="match status" value="1"/>
</dbReference>
<dbReference type="CDD" id="cd12110">
    <property type="entry name" value="PHP_HisPPase_Hisj_like"/>
    <property type="match status" value="1"/>
</dbReference>
<dbReference type="InterPro" id="IPR016195">
    <property type="entry name" value="Pol/histidinol_Pase-like"/>
</dbReference>
<dbReference type="GO" id="GO:0004401">
    <property type="term" value="F:histidinol-phosphatase activity"/>
    <property type="evidence" value="ECO:0007669"/>
    <property type="project" value="UniProtKB-UniRule"/>
</dbReference>
<evidence type="ECO:0000256" key="2">
    <source>
        <dbReference type="ARBA" id="ARBA00009152"/>
    </source>
</evidence>
<dbReference type="GO" id="GO:0000105">
    <property type="term" value="P:L-histidine biosynthetic process"/>
    <property type="evidence" value="ECO:0007669"/>
    <property type="project" value="UniProtKB-UniRule"/>
</dbReference>
<evidence type="ECO:0000256" key="3">
    <source>
        <dbReference type="ARBA" id="ARBA00013085"/>
    </source>
</evidence>
<comment type="similarity">
    <text evidence="2 8">Belongs to the PHP hydrolase family. HisK subfamily.</text>
</comment>
<gene>
    <name evidence="10" type="ORF">CANTADRAFT_22331</name>
</gene>
<evidence type="ECO:0000256" key="4">
    <source>
        <dbReference type="ARBA" id="ARBA00022605"/>
    </source>
</evidence>
<sequence length="316" mass="36329">MHSHHSHSGTYVSHAVDSLDDIVEKAAAIGFKIFCLTEHMPRLNNQFLYPEELEKSYTTANLSSNFTNYLQHAQKLQSHYNAGTELKILIGFEVEGIDLEHIQYSQSILDQNPCINMTVGSVHYVHLVPIDFSAEQWLEARTKTKENTTRALYRDYFDLQYQVISTLKPLVIGHFDLIRLFEPIDEIDPTTGKQLAEINIENDWPDVWQLVVRNIEFVGSYGGLFELNSAAIRKGWSGPYPKQDMCEAIKKYGGGRFCLSDDSHGLKQIGLNFKKTWTYVMDVLHLEYIYNLDLENGKTIVVKNKVEDLNKEPFFK</sequence>
<evidence type="ECO:0000256" key="5">
    <source>
        <dbReference type="ARBA" id="ARBA00022801"/>
    </source>
</evidence>
<dbReference type="GO" id="GO:0005737">
    <property type="term" value="C:cytoplasm"/>
    <property type="evidence" value="ECO:0007669"/>
    <property type="project" value="TreeGrafter"/>
</dbReference>
<dbReference type="PANTHER" id="PTHR21039">
    <property type="entry name" value="HISTIDINOL PHOSPHATASE-RELATED"/>
    <property type="match status" value="1"/>
</dbReference>
<name>A0A1E4SFN1_9ASCO</name>
<dbReference type="InterPro" id="IPR010140">
    <property type="entry name" value="Histidinol_P_phosphatase_HisJ"/>
</dbReference>
<keyword evidence="6 8" id="KW-0368">Histidine biosynthesis</keyword>
<dbReference type="PANTHER" id="PTHR21039:SF0">
    <property type="entry name" value="HISTIDINOL-PHOSPHATASE"/>
    <property type="match status" value="1"/>
</dbReference>
<dbReference type="Proteomes" id="UP000094285">
    <property type="component" value="Unassembled WGS sequence"/>
</dbReference>
<dbReference type="UniPathway" id="UPA00031">
    <property type="reaction ID" value="UER00013"/>
</dbReference>
<feature type="domain" description="PHP" evidence="9">
    <location>
        <begin position="4"/>
        <end position="230"/>
    </location>
</feature>
<comment type="catalytic activity">
    <reaction evidence="7 8">
        <text>L-histidinol phosphate + H2O = L-histidinol + phosphate</text>
        <dbReference type="Rhea" id="RHEA:14465"/>
        <dbReference type="ChEBI" id="CHEBI:15377"/>
        <dbReference type="ChEBI" id="CHEBI:43474"/>
        <dbReference type="ChEBI" id="CHEBI:57699"/>
        <dbReference type="ChEBI" id="CHEBI:57980"/>
        <dbReference type="EC" id="3.1.3.15"/>
    </reaction>
</comment>
<organism evidence="10 11">
    <name type="scientific">Suhomyces tanzawaensis NRRL Y-17324</name>
    <dbReference type="NCBI Taxonomy" id="984487"/>
    <lineage>
        <taxon>Eukaryota</taxon>
        <taxon>Fungi</taxon>
        <taxon>Dikarya</taxon>
        <taxon>Ascomycota</taxon>
        <taxon>Saccharomycotina</taxon>
        <taxon>Pichiomycetes</taxon>
        <taxon>Debaryomycetaceae</taxon>
        <taxon>Suhomyces</taxon>
    </lineage>
</organism>
<dbReference type="EMBL" id="KV453913">
    <property type="protein sequence ID" value="ODV78318.1"/>
    <property type="molecule type" value="Genomic_DNA"/>
</dbReference>
<dbReference type="STRING" id="984487.A0A1E4SFN1"/>
<evidence type="ECO:0000256" key="6">
    <source>
        <dbReference type="ARBA" id="ARBA00023102"/>
    </source>
</evidence>
<dbReference type="AlphaFoldDB" id="A0A1E4SFN1"/>
<evidence type="ECO:0000256" key="1">
    <source>
        <dbReference type="ARBA" id="ARBA00004970"/>
    </source>
</evidence>
<accession>A0A1E4SFN1</accession>
<dbReference type="SUPFAM" id="SSF89550">
    <property type="entry name" value="PHP domain-like"/>
    <property type="match status" value="1"/>
</dbReference>
<proteinExistence type="inferred from homology"/>